<dbReference type="AlphaFoldDB" id="A0A2N0ALC9"/>
<accession>A0A2N0ALC9</accession>
<dbReference type="InterPro" id="IPR025113">
    <property type="entry name" value="TRL-like"/>
</dbReference>
<organism evidence="2 3">
    <name type="scientific">Leptospira harrisiae</name>
    <dbReference type="NCBI Taxonomy" id="2023189"/>
    <lineage>
        <taxon>Bacteria</taxon>
        <taxon>Pseudomonadati</taxon>
        <taxon>Spirochaetota</taxon>
        <taxon>Spirochaetia</taxon>
        <taxon>Leptospirales</taxon>
        <taxon>Leptospiraceae</taxon>
        <taxon>Leptospira</taxon>
    </lineage>
</organism>
<dbReference type="RefSeq" id="WP_100742002.1">
    <property type="nucleotide sequence ID" value="NZ_NPDW01000001.1"/>
</dbReference>
<dbReference type="OrthoDB" id="5327483at2"/>
<name>A0A2N0ALC9_9LEPT</name>
<proteinExistence type="predicted"/>
<keyword evidence="3" id="KW-1185">Reference proteome</keyword>
<reference evidence="2 3" key="1">
    <citation type="submission" date="2017-07" db="EMBL/GenBank/DDBJ databases">
        <title>Leptospira spp. isolated from tropical soils.</title>
        <authorList>
            <person name="Thibeaux R."/>
            <person name="Iraola G."/>
            <person name="Ferres I."/>
            <person name="Bierque E."/>
            <person name="Girault D."/>
            <person name="Soupe-Gilbert M.-E."/>
            <person name="Picardeau M."/>
            <person name="Goarant C."/>
        </authorList>
    </citation>
    <scope>NUCLEOTIDE SEQUENCE [LARGE SCALE GENOMIC DNA]</scope>
    <source>
        <strain evidence="2 3">FH2-B-A1</strain>
    </source>
</reference>
<gene>
    <name evidence="2" type="ORF">CH364_02280</name>
</gene>
<comment type="caution">
    <text evidence="2">The sequence shown here is derived from an EMBL/GenBank/DDBJ whole genome shotgun (WGS) entry which is preliminary data.</text>
</comment>
<evidence type="ECO:0000313" key="3">
    <source>
        <dbReference type="Proteomes" id="UP000232145"/>
    </source>
</evidence>
<dbReference type="EMBL" id="NPDX01000001">
    <property type="protein sequence ID" value="PJZ85118.1"/>
    <property type="molecule type" value="Genomic_DNA"/>
</dbReference>
<evidence type="ECO:0000313" key="2">
    <source>
        <dbReference type="EMBL" id="PJZ85118.1"/>
    </source>
</evidence>
<sequence>MKKINLLFVMMIGFALFNCSVAGPGYGINPGYLYTNVTLNKDISTATEVGAKTGDACAYSIAYAITVGDASIKSAQEDGGIKVVKAVDYQYTNIFGLFTSICTIARGD</sequence>
<dbReference type="Proteomes" id="UP000232145">
    <property type="component" value="Unassembled WGS sequence"/>
</dbReference>
<evidence type="ECO:0008006" key="4">
    <source>
        <dbReference type="Google" id="ProtNLM"/>
    </source>
</evidence>
<keyword evidence="1" id="KW-0732">Signal</keyword>
<feature type="chain" id="PRO_5014728572" description="TRL-like family protein" evidence="1">
    <location>
        <begin position="23"/>
        <end position="108"/>
    </location>
</feature>
<evidence type="ECO:0000256" key="1">
    <source>
        <dbReference type="SAM" id="SignalP"/>
    </source>
</evidence>
<protein>
    <recommendedName>
        <fullName evidence="4">TRL-like family protein</fullName>
    </recommendedName>
</protein>
<feature type="signal peptide" evidence="1">
    <location>
        <begin position="1"/>
        <end position="22"/>
    </location>
</feature>
<dbReference type="Pfam" id="PF13146">
    <property type="entry name" value="TRL"/>
    <property type="match status" value="1"/>
</dbReference>